<dbReference type="KEGG" id="pgn:PGN_1246"/>
<protein>
    <submittedName>
        <fullName evidence="2">Uncharacterized protein</fullName>
    </submittedName>
</protein>
<dbReference type="BioCyc" id="PGIN431947:G1G2V-1420-MONOMER"/>
<dbReference type="InterPro" id="IPR011990">
    <property type="entry name" value="TPR-like_helical_dom_sf"/>
</dbReference>
<feature type="coiled-coil region" evidence="1">
    <location>
        <begin position="738"/>
        <end position="765"/>
    </location>
</feature>
<evidence type="ECO:0000256" key="1">
    <source>
        <dbReference type="SAM" id="Coils"/>
    </source>
</evidence>
<evidence type="ECO:0000313" key="3">
    <source>
        <dbReference type="Proteomes" id="UP000008842"/>
    </source>
</evidence>
<dbReference type="PANTHER" id="PTHR11102:SF160">
    <property type="entry name" value="ERAD-ASSOCIATED E3 UBIQUITIN-PROTEIN LIGASE COMPONENT HRD3"/>
    <property type="match status" value="1"/>
</dbReference>
<accession>B2RK70</accession>
<name>B2RK70_PORG3</name>
<dbReference type="Proteomes" id="UP000008842">
    <property type="component" value="Chromosome"/>
</dbReference>
<keyword evidence="1" id="KW-0175">Coiled coil</keyword>
<organism evidence="2 3">
    <name type="scientific">Porphyromonas gingivalis (strain ATCC 33277 / DSM 20709 / CIP 103683 / JCM 12257 / NCTC 11834 / 2561)</name>
    <dbReference type="NCBI Taxonomy" id="431947"/>
    <lineage>
        <taxon>Bacteria</taxon>
        <taxon>Pseudomonadati</taxon>
        <taxon>Bacteroidota</taxon>
        <taxon>Bacteroidia</taxon>
        <taxon>Bacteroidales</taxon>
        <taxon>Porphyromonadaceae</taxon>
        <taxon>Porphyromonas</taxon>
    </lineage>
</organism>
<dbReference type="eggNOG" id="COG0790">
    <property type="taxonomic scope" value="Bacteria"/>
</dbReference>
<proteinExistence type="predicted"/>
<gene>
    <name evidence="2" type="ordered locus">PGN_1246</name>
</gene>
<dbReference type="SMART" id="SM00028">
    <property type="entry name" value="TPR"/>
    <property type="match status" value="3"/>
</dbReference>
<dbReference type="Gene3D" id="3.40.50.300">
    <property type="entry name" value="P-loop containing nucleotide triphosphate hydrolases"/>
    <property type="match status" value="1"/>
</dbReference>
<dbReference type="PANTHER" id="PTHR11102">
    <property type="entry name" value="SEL-1-LIKE PROTEIN"/>
    <property type="match status" value="1"/>
</dbReference>
<dbReference type="SUPFAM" id="SSF48452">
    <property type="entry name" value="TPR-like"/>
    <property type="match status" value="1"/>
</dbReference>
<dbReference type="InterPro" id="IPR027417">
    <property type="entry name" value="P-loop_NTPase"/>
</dbReference>
<dbReference type="SUPFAM" id="SSF81901">
    <property type="entry name" value="HCP-like"/>
    <property type="match status" value="1"/>
</dbReference>
<dbReference type="SUPFAM" id="SSF52540">
    <property type="entry name" value="P-loop containing nucleoside triphosphate hydrolases"/>
    <property type="match status" value="1"/>
</dbReference>
<dbReference type="Gene3D" id="1.25.40.10">
    <property type="entry name" value="Tetratricopeptide repeat domain"/>
    <property type="match status" value="3"/>
</dbReference>
<dbReference type="InterPro" id="IPR019734">
    <property type="entry name" value="TPR_rpt"/>
</dbReference>
<dbReference type="HOGENOM" id="CLU_255427_0_0_10"/>
<dbReference type="EMBL" id="AP009380">
    <property type="protein sequence ID" value="BAG33765.1"/>
    <property type="molecule type" value="Genomic_DNA"/>
</dbReference>
<reference evidence="2 3" key="1">
    <citation type="journal article" date="2008" name="DNA Res.">
        <title>Determination of the genome sequence of Porphyromonas gingivalis strain ATCC 33277 and genomic comparison with strain W83 revealed extensive genome rearrangements in P. gingivalis.</title>
        <authorList>
            <person name="Naito M."/>
            <person name="Hirakawa H."/>
            <person name="Yamashita A."/>
            <person name="Ohara N."/>
            <person name="Shoji M."/>
            <person name="Yukitake H."/>
            <person name="Nakayama K."/>
            <person name="Toh H."/>
            <person name="Yoshimura F."/>
            <person name="Kuhara S."/>
            <person name="Hattori M."/>
            <person name="Hayashi T."/>
            <person name="Nakayama K."/>
        </authorList>
    </citation>
    <scope>NUCLEOTIDE SEQUENCE [LARGE SCALE GENOMIC DNA]</scope>
    <source>
        <strain evidence="3">ATCC 33277 / DSM 20709 / CIP 103683 / JCM 12257 / NCTC 11834 / 2561</strain>
    </source>
</reference>
<evidence type="ECO:0000313" key="2">
    <source>
        <dbReference type="EMBL" id="BAG33765.1"/>
    </source>
</evidence>
<dbReference type="InterPro" id="IPR050767">
    <property type="entry name" value="Sel1_AlgK"/>
</dbReference>
<dbReference type="Pfam" id="PF13289">
    <property type="entry name" value="SIR2_2"/>
    <property type="match status" value="1"/>
</dbReference>
<sequence>MCVPNIISPSLWQDEQGNYSQEYNELVDALREGHVVIWIGAGYSAGLGFPCWTKLIEQLAEIHFQSNLEELQTFKENLSKGKQSLIDSIELLKDSKEQLLNKLPQIFQLRKDDLQDPCYTPFKQIWLLSKKVITTNYDLAMDKTVGWADCHIILPHLTTKYQVLIGEERHRSFLWHLHGSVEDPNGCVVFEDQYRQVYNAQQVESETCAAFFLKHLATNYRFFFIGYGGFDGDIHIDRILKYVDGFRDKIESDKKHFILQHIENNLEREYLIPIHVNDFNQVPCLITDLVKKVAKHRACSENICASDRPCFGREGLMPELVQFMEENDPGLRWLYGEGGIGKTHLISQALQKVGRPYLYYDIGYHGTTSLRTLADKMGLGYIQEDDREGVIHRDFVDRAKYIDEILVFDNFHELVHSESVRETLLELRRHNQVIIISREQPPRNLVASSIRIDYLDKNAFDLLVDDYIQSMGYKPLLQNDRDRIWRITQGYPIAVILFLDILAKPHIYDSFDVENYLTNSHLSAVQQLKNLILWSYSRCPSQATKDLLLDLSLATKEVPRILLCKLMDGDLGVFEKEQETTALIRYTKSGDNFFYSLHPMVSDTLRVEAGERPHTHDIYMAYYLDEFGKERDIEALELAGYHALCGSEDGRKNYETKLQLFFANSDVKKLFSNDIKSSIRFLETFCKFERGSNNPAVFHQLAVLYCIIGDSDQARDVLKKGLDKFKGNNYLLLQEAIIERREHNMQEAERTLLRLKAEDNILARNELGILYRSWGDLVNRDERIGYYSRAESVLLPLSQEGNVAAKNELGILYRSWGDLVNRDERIGYYSRAESVLLPLSQEGNVAAKNELGILYRSWGDLVNRDERIGYYSRAESVLLPLSQEGNVAAKNELGILYRSWGDLVNRDERIGYYSRAESVLLPLSQEGNVAAKNELGILYRSWGDLVNRDERIGYYSRAESVLLPLSQEGNVAAKNELGILYRSWGDLVNRDERIGYYSRAESVLLPLSQEGNVAAKNELGILYRSWGDLVNRDERIGYYSRAESVLLPLSQEGNVAAKNELGILYRSWGDLVNRDERIGYYSRAESVLLPLSQEGNVAAKNELGILYRSWGDLVNRDERIGYYSRAESVLLPLSQEGNVAAKNELGILYRSWGDLVNRDERIGYYSRAESVLLPLSQEGNVAAKNELGILYRSWGDLVNRDERIGYYSRAESVLLPLSQEGHIPSKNELGILYRSWANELEGEERNAKFEQAVEQLKPLADNKNYRAINELAQTYRAWGGYKNVVYLESAVDYYRSAIEINQYNIQSYDGLCRTLDTLGKFDDCIDFALKGLTIKPKDSRLIEILVSVYWYGKKDSEKALEYLDQLPENRKEKWQNRISKRKP</sequence>